<dbReference type="STRING" id="1077348.A0A2G8SB10"/>
<comment type="caution">
    <text evidence="7">The sequence shown here is derived from an EMBL/GenBank/DDBJ whole genome shotgun (WGS) entry which is preliminary data.</text>
</comment>
<dbReference type="InterPro" id="IPR008271">
    <property type="entry name" value="Ser/Thr_kinase_AS"/>
</dbReference>
<evidence type="ECO:0000256" key="1">
    <source>
        <dbReference type="ARBA" id="ARBA00008874"/>
    </source>
</evidence>
<accession>A0A2G8SB10</accession>
<feature type="region of interest" description="Disordered" evidence="5">
    <location>
        <begin position="206"/>
        <end position="229"/>
    </location>
</feature>
<dbReference type="InterPro" id="IPR017441">
    <property type="entry name" value="Protein_kinase_ATP_BS"/>
</dbReference>
<protein>
    <recommendedName>
        <fullName evidence="6">Protein kinase domain-containing protein</fullName>
    </recommendedName>
</protein>
<feature type="compositionally biased region" description="Polar residues" evidence="5">
    <location>
        <begin position="590"/>
        <end position="599"/>
    </location>
</feature>
<dbReference type="InterPro" id="IPR000719">
    <property type="entry name" value="Prot_kinase_dom"/>
</dbReference>
<dbReference type="GO" id="GO:0006611">
    <property type="term" value="P:protein export from nucleus"/>
    <property type="evidence" value="ECO:0007669"/>
    <property type="project" value="TreeGrafter"/>
</dbReference>
<feature type="region of interest" description="Disordered" evidence="5">
    <location>
        <begin position="408"/>
        <end position="438"/>
    </location>
</feature>
<dbReference type="GO" id="GO:0004672">
    <property type="term" value="F:protein kinase activity"/>
    <property type="evidence" value="ECO:0007669"/>
    <property type="project" value="InterPro"/>
</dbReference>
<keyword evidence="2 4" id="KW-0547">Nucleotide-binding</keyword>
<dbReference type="PROSITE" id="PS00107">
    <property type="entry name" value="PROTEIN_KINASE_ATP"/>
    <property type="match status" value="1"/>
</dbReference>
<feature type="compositionally biased region" description="Low complexity" evidence="5">
    <location>
        <begin position="568"/>
        <end position="578"/>
    </location>
</feature>
<reference evidence="7 8" key="1">
    <citation type="journal article" date="2015" name="Sci. Rep.">
        <title>Chromosome-level genome map provides insights into diverse defense mechanisms in the medicinal fungus Ganoderma sinense.</title>
        <authorList>
            <person name="Zhu Y."/>
            <person name="Xu J."/>
            <person name="Sun C."/>
            <person name="Zhou S."/>
            <person name="Xu H."/>
            <person name="Nelson D.R."/>
            <person name="Qian J."/>
            <person name="Song J."/>
            <person name="Luo H."/>
            <person name="Xiang L."/>
            <person name="Li Y."/>
            <person name="Xu Z."/>
            <person name="Ji A."/>
            <person name="Wang L."/>
            <person name="Lu S."/>
            <person name="Hayward A."/>
            <person name="Sun W."/>
            <person name="Li X."/>
            <person name="Schwartz D.C."/>
            <person name="Wang Y."/>
            <person name="Chen S."/>
        </authorList>
    </citation>
    <scope>NUCLEOTIDE SEQUENCE [LARGE SCALE GENOMIC DNA]</scope>
    <source>
        <strain evidence="7 8">ZZ0214-1</strain>
    </source>
</reference>
<feature type="binding site" evidence="4">
    <location>
        <position position="63"/>
    </location>
    <ligand>
        <name>ATP</name>
        <dbReference type="ChEBI" id="CHEBI:30616"/>
    </ligand>
</feature>
<evidence type="ECO:0000256" key="3">
    <source>
        <dbReference type="ARBA" id="ARBA00022840"/>
    </source>
</evidence>
<name>A0A2G8SB10_9APHY</name>
<dbReference type="InterPro" id="IPR047173">
    <property type="entry name" value="STRAD_A/B-like"/>
</dbReference>
<feature type="compositionally biased region" description="Basic residues" evidence="5">
    <location>
        <begin position="467"/>
        <end position="491"/>
    </location>
</feature>
<feature type="compositionally biased region" description="Acidic residues" evidence="5">
    <location>
        <begin position="408"/>
        <end position="422"/>
    </location>
</feature>
<dbReference type="InterPro" id="IPR011009">
    <property type="entry name" value="Kinase-like_dom_sf"/>
</dbReference>
<evidence type="ECO:0000259" key="6">
    <source>
        <dbReference type="PROSITE" id="PS50011"/>
    </source>
</evidence>
<dbReference type="Pfam" id="PF00069">
    <property type="entry name" value="Pkinase"/>
    <property type="match status" value="2"/>
</dbReference>
<comment type="similarity">
    <text evidence="1">Belongs to the protein kinase superfamily. STE Ser/Thr protein kinase family. STE20 subfamily.</text>
</comment>
<dbReference type="GO" id="GO:1902554">
    <property type="term" value="C:serine/threonine protein kinase complex"/>
    <property type="evidence" value="ECO:0007669"/>
    <property type="project" value="TreeGrafter"/>
</dbReference>
<dbReference type="Proteomes" id="UP000230002">
    <property type="component" value="Unassembled WGS sequence"/>
</dbReference>
<feature type="region of interest" description="Disordered" evidence="5">
    <location>
        <begin position="568"/>
        <end position="661"/>
    </location>
</feature>
<feature type="region of interest" description="Disordered" evidence="5">
    <location>
        <begin position="510"/>
        <end position="530"/>
    </location>
</feature>
<feature type="compositionally biased region" description="Basic residues" evidence="5">
    <location>
        <begin position="600"/>
        <end position="609"/>
    </location>
</feature>
<proteinExistence type="inferred from homology"/>
<dbReference type="GO" id="GO:0043539">
    <property type="term" value="F:protein serine/threonine kinase activator activity"/>
    <property type="evidence" value="ECO:0007669"/>
    <property type="project" value="InterPro"/>
</dbReference>
<dbReference type="SMART" id="SM00220">
    <property type="entry name" value="S_TKc"/>
    <property type="match status" value="1"/>
</dbReference>
<dbReference type="PANTHER" id="PTHR48014">
    <property type="entry name" value="SERINE/THREONINE-PROTEIN KINASE FRAY2"/>
    <property type="match status" value="1"/>
</dbReference>
<gene>
    <name evidence="7" type="ORF">GSI_07110</name>
</gene>
<evidence type="ECO:0000256" key="4">
    <source>
        <dbReference type="PROSITE-ProRule" id="PRU10141"/>
    </source>
</evidence>
<evidence type="ECO:0000256" key="2">
    <source>
        <dbReference type="ARBA" id="ARBA00022741"/>
    </source>
</evidence>
<evidence type="ECO:0000313" key="8">
    <source>
        <dbReference type="Proteomes" id="UP000230002"/>
    </source>
</evidence>
<evidence type="ECO:0000256" key="5">
    <source>
        <dbReference type="SAM" id="MobiDB-lite"/>
    </source>
</evidence>
<dbReference type="EMBL" id="AYKW01000013">
    <property type="protein sequence ID" value="PIL30941.1"/>
    <property type="molecule type" value="Genomic_DNA"/>
</dbReference>
<dbReference type="PANTHER" id="PTHR48014:SF21">
    <property type="entry name" value="SERINE_THREONINE-PROTEIN KINASE FRAY2"/>
    <property type="match status" value="1"/>
</dbReference>
<evidence type="ECO:0000313" key="7">
    <source>
        <dbReference type="EMBL" id="PIL30941.1"/>
    </source>
</evidence>
<dbReference type="PROSITE" id="PS00108">
    <property type="entry name" value="PROTEIN_KINASE_ST"/>
    <property type="match status" value="1"/>
</dbReference>
<keyword evidence="8" id="KW-1185">Reference proteome</keyword>
<dbReference type="Gene3D" id="1.10.510.10">
    <property type="entry name" value="Transferase(Phosphotransferase) domain 1"/>
    <property type="match status" value="1"/>
</dbReference>
<feature type="region of interest" description="Disordered" evidence="5">
    <location>
        <begin position="460"/>
        <end position="498"/>
    </location>
</feature>
<dbReference type="PROSITE" id="PS50011">
    <property type="entry name" value="PROTEIN_KINASE_DOM"/>
    <property type="match status" value="1"/>
</dbReference>
<dbReference type="Gene3D" id="3.30.200.20">
    <property type="entry name" value="Phosphorylase Kinase, domain 1"/>
    <property type="match status" value="1"/>
</dbReference>
<dbReference type="SUPFAM" id="SSF56112">
    <property type="entry name" value="Protein kinase-like (PK-like)"/>
    <property type="match status" value="1"/>
</dbReference>
<sequence length="661" mass="71610">MNAVAGHISRKFIGAVEDEWQLYSNHSSDYTIGPPIGFGASSVVYAAKYQPRDDTTPIPCALKVLDLDRLPPSALRLLQNETQLMSLSKHPNVLRVRGTWVDGHKLYIAMRLMNAGSVADVMRYQWPGGLEEEVIRCILKQALQGLNYFHINGLIHRDVKAANLLIDDDGTVLLGDLGVAAFLWDSGGPQPSKSRTINFDPSIRGAQNSHNHTHQRVPAPSATPQRPSILGKRKSFVGTPCWMAPEVINGKTYDASADIWSFGITAIELAQGRAPRSRLDPHKVLVMTVTEAPPKLERTSGPHSYSSAFAEIVEMCLNKDPAKRPTAADLLQTNFFKNAKKPGYLCSAILRGLPPLTQRQERRKQPSIHTHLTMDSWDFSASLPASPTTSVYSHHRRLMGLVSPEGLFEMEGEAPPDDEDGGTGDGSDKEWQGQGDHAAIDGHSSAEAYAVRIRARHRSSLSVGRSLHSHSRSGSHHSLHSHHSHHSHSRHQSHDDRPTVHSIQEVVVQGADEDEDESSDREGAEAAKGIPVALSPKANVPTSFAMLDVPTAPLSQLSVSPAASTRSSASATSSASSPLTPPTPPLSSSFGNNPSSAKSQRSKLWRKLAGKLDLGESDGWNMGREKERDAAAGSPPPSSSAGSGVRKKSFGSVFGRTQLHR</sequence>
<keyword evidence="3 4" id="KW-0067">ATP-binding</keyword>
<dbReference type="AlphaFoldDB" id="A0A2G8SB10"/>
<organism evidence="7 8">
    <name type="scientific">Ganoderma sinense ZZ0214-1</name>
    <dbReference type="NCBI Taxonomy" id="1077348"/>
    <lineage>
        <taxon>Eukaryota</taxon>
        <taxon>Fungi</taxon>
        <taxon>Dikarya</taxon>
        <taxon>Basidiomycota</taxon>
        <taxon>Agaricomycotina</taxon>
        <taxon>Agaricomycetes</taxon>
        <taxon>Polyporales</taxon>
        <taxon>Polyporaceae</taxon>
        <taxon>Ganoderma</taxon>
    </lineage>
</organism>
<feature type="domain" description="Protein kinase" evidence="6">
    <location>
        <begin position="30"/>
        <end position="336"/>
    </location>
</feature>
<dbReference type="OrthoDB" id="248923at2759"/>
<dbReference type="GO" id="GO:0005524">
    <property type="term" value="F:ATP binding"/>
    <property type="evidence" value="ECO:0007669"/>
    <property type="project" value="UniProtKB-UniRule"/>
</dbReference>